<dbReference type="EMBL" id="LAZR01001790">
    <property type="protein sequence ID" value="KKN38978.1"/>
    <property type="molecule type" value="Genomic_DNA"/>
</dbReference>
<evidence type="ECO:0000313" key="3">
    <source>
        <dbReference type="EMBL" id="KKN38978.1"/>
    </source>
</evidence>
<feature type="domain" description="SCP2" evidence="2">
    <location>
        <begin position="36"/>
        <end position="125"/>
    </location>
</feature>
<feature type="domain" description="Beta-lactamase-related" evidence="1">
    <location>
        <begin position="174"/>
        <end position="431"/>
    </location>
</feature>
<dbReference type="InterPro" id="IPR012338">
    <property type="entry name" value="Beta-lactam/transpept-like"/>
</dbReference>
<name>A0A0F9TBV2_9ZZZZ</name>
<evidence type="ECO:0008006" key="4">
    <source>
        <dbReference type="Google" id="ProtNLM"/>
    </source>
</evidence>
<comment type="caution">
    <text evidence="3">The sequence shown here is derived from an EMBL/GenBank/DDBJ whole genome shotgun (WGS) entry which is preliminary data.</text>
</comment>
<dbReference type="InterPro" id="IPR001466">
    <property type="entry name" value="Beta-lactam-related"/>
</dbReference>
<dbReference type="Gene3D" id="3.40.710.10">
    <property type="entry name" value="DD-peptidase/beta-lactamase superfamily"/>
    <property type="match status" value="1"/>
</dbReference>
<sequence>MSEENNKKSNDNNLIFEEIENNIKILFEKFNNSLIVLDEIEDWNGVIQFNLEEKFYFNIYNSGQQLVYFRGKADNPDCSVIMPSEIVNKLFSGDFNIIIFFEAMMNNKMKINGSSSHFMKLTSIIEYFEDEKLEESKVCEDDWIVEAPEDHDMKSDLLNQAAKNLKKLDINRNSFLVVRHGVLVFEEYYGRRSYKIRQRMHYNIASVTKTIAALVVGVAITKGLFTVDDLITDWIPDPAKGIVPGSKIKHLLTQTSETEPPGTKFKYNSRDEINTLGKIITKAAGMPSKDFAKESLFDPLGIHEYSWNKVVAEKTDLPIGSGMKISPRDAARLSQLFLSRGKWDGNQIISEQYIDEMIKPSFLDVNSGYGYLVWLNNSLGKWNRPFKNGTGRMIPNAPEDMFMATGFFGRFIFVIPSLDVIVVTFGKKFVMESLDTAREIYNIIEPALPSE</sequence>
<evidence type="ECO:0000259" key="1">
    <source>
        <dbReference type="Pfam" id="PF00144"/>
    </source>
</evidence>
<reference evidence="3" key="1">
    <citation type="journal article" date="2015" name="Nature">
        <title>Complex archaea that bridge the gap between prokaryotes and eukaryotes.</title>
        <authorList>
            <person name="Spang A."/>
            <person name="Saw J.H."/>
            <person name="Jorgensen S.L."/>
            <person name="Zaremba-Niedzwiedzka K."/>
            <person name="Martijn J."/>
            <person name="Lind A.E."/>
            <person name="van Eijk R."/>
            <person name="Schleper C."/>
            <person name="Guy L."/>
            <person name="Ettema T.J."/>
        </authorList>
    </citation>
    <scope>NUCLEOTIDE SEQUENCE</scope>
</reference>
<dbReference type="Pfam" id="PF02036">
    <property type="entry name" value="SCP2"/>
    <property type="match status" value="1"/>
</dbReference>
<dbReference type="PANTHER" id="PTHR43283:SF7">
    <property type="entry name" value="BETA-LACTAMASE-RELATED DOMAIN-CONTAINING PROTEIN"/>
    <property type="match status" value="1"/>
</dbReference>
<dbReference type="Pfam" id="PF00144">
    <property type="entry name" value="Beta-lactamase"/>
    <property type="match status" value="1"/>
</dbReference>
<dbReference type="Gene3D" id="3.30.1050.10">
    <property type="entry name" value="SCP2 sterol-binding domain"/>
    <property type="match status" value="1"/>
</dbReference>
<proteinExistence type="predicted"/>
<gene>
    <name evidence="3" type="ORF">LCGC14_0747940</name>
</gene>
<dbReference type="InterPro" id="IPR050789">
    <property type="entry name" value="Diverse_Enzym_Activities"/>
</dbReference>
<dbReference type="InterPro" id="IPR003033">
    <property type="entry name" value="SCP2_sterol-bd_dom"/>
</dbReference>
<organism evidence="3">
    <name type="scientific">marine sediment metagenome</name>
    <dbReference type="NCBI Taxonomy" id="412755"/>
    <lineage>
        <taxon>unclassified sequences</taxon>
        <taxon>metagenomes</taxon>
        <taxon>ecological metagenomes</taxon>
    </lineage>
</organism>
<dbReference type="PANTHER" id="PTHR43283">
    <property type="entry name" value="BETA-LACTAMASE-RELATED"/>
    <property type="match status" value="1"/>
</dbReference>
<accession>A0A0F9TBV2</accession>
<protein>
    <recommendedName>
        <fullName evidence="4">Beta-lactamase-related domain-containing protein</fullName>
    </recommendedName>
</protein>
<dbReference type="SUPFAM" id="SSF56601">
    <property type="entry name" value="beta-lactamase/transpeptidase-like"/>
    <property type="match status" value="1"/>
</dbReference>
<dbReference type="InterPro" id="IPR036527">
    <property type="entry name" value="SCP2_sterol-bd_dom_sf"/>
</dbReference>
<dbReference type="SUPFAM" id="SSF55718">
    <property type="entry name" value="SCP-like"/>
    <property type="match status" value="1"/>
</dbReference>
<evidence type="ECO:0000259" key="2">
    <source>
        <dbReference type="Pfam" id="PF02036"/>
    </source>
</evidence>
<dbReference type="AlphaFoldDB" id="A0A0F9TBV2"/>